<evidence type="ECO:0000256" key="5">
    <source>
        <dbReference type="SAM" id="MobiDB-lite"/>
    </source>
</evidence>
<keyword evidence="3 4" id="KW-0326">Glycosidase</keyword>
<evidence type="ECO:0000256" key="1">
    <source>
        <dbReference type="ARBA" id="ARBA00007806"/>
    </source>
</evidence>
<dbReference type="InterPro" id="IPR000322">
    <property type="entry name" value="Glyco_hydro_31_TIM"/>
</dbReference>
<organism evidence="9 10">
    <name type="scientific">Saccoglossus kowalevskii</name>
    <name type="common">Acorn worm</name>
    <dbReference type="NCBI Taxonomy" id="10224"/>
    <lineage>
        <taxon>Eukaryota</taxon>
        <taxon>Metazoa</taxon>
        <taxon>Hemichordata</taxon>
        <taxon>Enteropneusta</taxon>
        <taxon>Harrimaniidae</taxon>
        <taxon>Saccoglossus</taxon>
    </lineage>
</organism>
<evidence type="ECO:0000313" key="10">
    <source>
        <dbReference type="RefSeq" id="XP_002740469.1"/>
    </source>
</evidence>
<feature type="transmembrane region" description="Helical" evidence="6">
    <location>
        <begin position="82"/>
        <end position="103"/>
    </location>
</feature>
<dbReference type="InterPro" id="IPR017853">
    <property type="entry name" value="GH"/>
</dbReference>
<protein>
    <submittedName>
        <fullName evidence="10">Uncharacterized family 31 glucosidase KIAA1161-like</fullName>
    </submittedName>
</protein>
<keyword evidence="9" id="KW-1185">Reference proteome</keyword>
<feature type="domain" description="Glycoside hydrolase family 31 TIM barrel" evidence="7">
    <location>
        <begin position="346"/>
        <end position="626"/>
    </location>
</feature>
<feature type="compositionally biased region" description="Polar residues" evidence="5">
    <location>
        <begin position="41"/>
        <end position="52"/>
    </location>
</feature>
<comment type="similarity">
    <text evidence="1 4">Belongs to the glycosyl hydrolase 31 family.</text>
</comment>
<dbReference type="InterPro" id="IPR013780">
    <property type="entry name" value="Glyco_hydro_b"/>
</dbReference>
<dbReference type="PANTHER" id="PTHR43053">
    <property type="entry name" value="GLYCOSIDASE FAMILY 31"/>
    <property type="match status" value="1"/>
</dbReference>
<dbReference type="SUPFAM" id="SSF51011">
    <property type="entry name" value="Glycosyl hydrolase domain"/>
    <property type="match status" value="1"/>
</dbReference>
<dbReference type="Pfam" id="PF01055">
    <property type="entry name" value="Glyco_hydro_31_2nd"/>
    <property type="match status" value="1"/>
</dbReference>
<accession>A0ABM0GYX1</accession>
<keyword evidence="2 4" id="KW-0378">Hydrolase</keyword>
<feature type="region of interest" description="Disordered" evidence="5">
    <location>
        <begin position="29"/>
        <end position="52"/>
    </location>
</feature>
<keyword evidence="6" id="KW-0812">Transmembrane</keyword>
<proteinExistence type="inferred from homology"/>
<dbReference type="Gene3D" id="3.20.20.80">
    <property type="entry name" value="Glycosidases"/>
    <property type="match status" value="1"/>
</dbReference>
<reference evidence="10" key="1">
    <citation type="submission" date="2025-08" db="UniProtKB">
        <authorList>
            <consortium name="RefSeq"/>
        </authorList>
    </citation>
    <scope>IDENTIFICATION</scope>
    <source>
        <tissue evidence="10">Testes</tissue>
    </source>
</reference>
<feature type="domain" description="Glycosyl hydrolase family 31 C-terminal" evidence="8">
    <location>
        <begin position="647"/>
        <end position="727"/>
    </location>
</feature>
<evidence type="ECO:0000256" key="2">
    <source>
        <dbReference type="ARBA" id="ARBA00022801"/>
    </source>
</evidence>
<evidence type="ECO:0000256" key="4">
    <source>
        <dbReference type="RuleBase" id="RU361185"/>
    </source>
</evidence>
<keyword evidence="6" id="KW-0472">Membrane</keyword>
<name>A0ABM0GYX1_SACKO</name>
<dbReference type="SUPFAM" id="SSF51445">
    <property type="entry name" value="(Trans)glycosidases"/>
    <property type="match status" value="1"/>
</dbReference>
<dbReference type="InterPro" id="IPR050985">
    <property type="entry name" value="Alpha-glycosidase_related"/>
</dbReference>
<dbReference type="Gene3D" id="2.60.40.1180">
    <property type="entry name" value="Golgi alpha-mannosidase II"/>
    <property type="match status" value="1"/>
</dbReference>
<dbReference type="RefSeq" id="XP_002740469.1">
    <property type="nucleotide sequence ID" value="XM_002740423.1"/>
</dbReference>
<gene>
    <name evidence="10" type="primary">LOC100371381</name>
</gene>
<dbReference type="InterPro" id="IPR048395">
    <property type="entry name" value="Glyco_hydro_31_C"/>
</dbReference>
<dbReference type="PANTHER" id="PTHR43053:SF4">
    <property type="entry name" value="MYOGENESIS-REGULATING GLYCOSIDASE"/>
    <property type="match status" value="1"/>
</dbReference>
<evidence type="ECO:0000313" key="9">
    <source>
        <dbReference type="Proteomes" id="UP000694865"/>
    </source>
</evidence>
<dbReference type="GeneID" id="100371381"/>
<keyword evidence="6" id="KW-1133">Transmembrane helix</keyword>
<dbReference type="CDD" id="cd06592">
    <property type="entry name" value="GH31_NET37"/>
    <property type="match status" value="1"/>
</dbReference>
<dbReference type="Pfam" id="PF21365">
    <property type="entry name" value="Glyco_hydro_31_3rd"/>
    <property type="match status" value="1"/>
</dbReference>
<dbReference type="Proteomes" id="UP000694865">
    <property type="component" value="Unplaced"/>
</dbReference>
<evidence type="ECO:0000259" key="8">
    <source>
        <dbReference type="Pfam" id="PF21365"/>
    </source>
</evidence>
<sequence>MINNLTETTLVSKDTPECRVKFDVVSVDTDSDDDINQDSSETPSLPKTNKTVNTDVDAKNSFSDIDYGLPIKRLKQPREIKLKLFVFFLFVLIVIIVTLIWVFHVPKLLTLTLGNAKIIVDYGELYVSYHGKTVLQGRLGINQPQSPPYSCHGNAESDDRVCLSWKNHVELNTSFYQQDLTDCYEILWTSLSKDYVPRDCFSLAGAYWYGGGDIYGQQWPINNLNFSTSQFLSTTDLKHNTRGFGSVLEPYWLSSLGVAIYVDDVSSLHVSINDSMSGEICFESKYENSMYIVPEDKLATLKYKLCVNSNVKTTHQYISKHYLGSPITLSNEFLLESPVWSTSPYYHTINQSIILDYAEKIDAYNFSKSLLVIDDGYLWRYGDTEFDPVAFPNPTDMCNQLHNTGFNVSVWMHPFANTNSHAFSEGLRPGYWVHSPRDNSPALIQWWNGIAASLLDVTSPSAVEWFLKRMNEMRETYNIDSFLFAGGEVSWLPVEFSTHRKLLTPTGYTTLYSMLAAQLGRNVMITSAYHSQTLALFLSMKEKESSWDTTSGLQSVIPTVLTYNILGYPFIMPEVIGGRENQTFADRELYIRWLELTAFLPVMHFSLPPWEYDQEVVDIATKWVQFHRDVIAPIMIDLADNFLRSTDPIIRPLWWASPTDGTAQQIDSEFLIGDDIVVAPILEFGRYTRDVYLPDGMWVNKLTGQHITGGKWLTVVVTLENVAYFTRVS</sequence>
<evidence type="ECO:0000259" key="7">
    <source>
        <dbReference type="Pfam" id="PF01055"/>
    </source>
</evidence>
<evidence type="ECO:0000256" key="3">
    <source>
        <dbReference type="ARBA" id="ARBA00023295"/>
    </source>
</evidence>
<evidence type="ECO:0000256" key="6">
    <source>
        <dbReference type="SAM" id="Phobius"/>
    </source>
</evidence>